<dbReference type="GO" id="GO:0003824">
    <property type="term" value="F:catalytic activity"/>
    <property type="evidence" value="ECO:0007669"/>
    <property type="project" value="UniProtKB-ARBA"/>
</dbReference>
<dbReference type="InterPro" id="IPR001610">
    <property type="entry name" value="PAC"/>
</dbReference>
<evidence type="ECO:0000259" key="4">
    <source>
        <dbReference type="PROSITE" id="PS50887"/>
    </source>
</evidence>
<dbReference type="Pfam" id="PF13426">
    <property type="entry name" value="PAS_9"/>
    <property type="match status" value="2"/>
</dbReference>
<name>A0A254TNQ4_9BURK</name>
<dbReference type="Gene3D" id="3.30.70.270">
    <property type="match status" value="1"/>
</dbReference>
<dbReference type="InterPro" id="IPR000700">
    <property type="entry name" value="PAS-assoc_C"/>
</dbReference>
<dbReference type="NCBIfam" id="TIGR00229">
    <property type="entry name" value="sensory_box"/>
    <property type="match status" value="4"/>
</dbReference>
<protein>
    <recommendedName>
        <fullName evidence="7">Diguanylate cyclase</fullName>
    </recommendedName>
</protein>
<dbReference type="NCBIfam" id="TIGR00254">
    <property type="entry name" value="GGDEF"/>
    <property type="match status" value="1"/>
</dbReference>
<evidence type="ECO:0000313" key="5">
    <source>
        <dbReference type="EMBL" id="OWW21348.1"/>
    </source>
</evidence>
<feature type="domain" description="PAS" evidence="1">
    <location>
        <begin position="133"/>
        <end position="203"/>
    </location>
</feature>
<dbReference type="FunFam" id="3.30.70.270:FF:000001">
    <property type="entry name" value="Diguanylate cyclase domain protein"/>
    <property type="match status" value="1"/>
</dbReference>
<feature type="domain" description="PAC" evidence="2">
    <location>
        <begin position="207"/>
        <end position="259"/>
    </location>
</feature>
<dbReference type="Pfam" id="PF08447">
    <property type="entry name" value="PAS_3"/>
    <property type="match status" value="2"/>
</dbReference>
<proteinExistence type="predicted"/>
<dbReference type="CDD" id="cd01948">
    <property type="entry name" value="EAL"/>
    <property type="match status" value="1"/>
</dbReference>
<accession>A0A254TNQ4</accession>
<feature type="domain" description="PAS" evidence="1">
    <location>
        <begin position="1"/>
        <end position="39"/>
    </location>
</feature>
<dbReference type="InterPro" id="IPR000014">
    <property type="entry name" value="PAS"/>
</dbReference>
<dbReference type="SUPFAM" id="SSF55073">
    <property type="entry name" value="Nucleotide cyclase"/>
    <property type="match status" value="1"/>
</dbReference>
<dbReference type="AlphaFoldDB" id="A0A254TNQ4"/>
<feature type="domain" description="PAS" evidence="1">
    <location>
        <begin position="390"/>
        <end position="432"/>
    </location>
</feature>
<dbReference type="InterPro" id="IPR001633">
    <property type="entry name" value="EAL_dom"/>
</dbReference>
<sequence>MLVTGPDGKIVLVNELAEKMFGYTRDRLLGMSVEQLIPERFHARHTAQRHQFLCRPELRTSAGTKAVLPALRADGSEFPAEINLKPVDTGSVLLVAASIRDMTLRHREEEQLRALSIELERLVAARTDDLEQANRDFRATFERASVGIAHIGPDGRLLRVNETLCDIVGYGKDELLSLTFQDITHPDDIDADLALMHRVLAGEMSSYAIDKRFLHRSGEVVWSTLSVSLVRDSQGVPQYFISIVKSIDDRKRAEAELQKNKESLERAINATGLGMFDFYPQTGRAEWNTEMKRHFGLSANAATGYDVFVAGLHPDDRARIEKIVREVMRPGASGHYQTEYRTVGIEDGVERWIEARGRVYFDGKGMPVRFIGTTLDITAQKRVEEALRARERQLQLIVEANPIGVARGTIDGRVLEANAAYLRILGANSEDVAAGRLRWDVQTTAEHSMSDAKAIADAQAYGVSGLYEKELLRCDGTRVPVLITCAVIDQSRDLVAFVLDISERKRAEERIRQTSLHDPLTGLPNRGLLFECAARIFSGVRRAHKHTAVLYFDLDRFKPINDNYGHQVGDEVLKQVAKRLTETIRGADSVFRLGGDEFLILLSEIHDDAQAGDVARHLLWEISRAYYVHGLELTLSTSIGISVYPRDGQDLETLMSHADAALYRAKQVGRNGVQFYSEELAAKARQQSRIEEQLKSALSRSDFELHYQPVVDMHTAQLTGVEALLRWPNSHVGPDLFVPIAEATGQIARLGEWVICEACRQHKEWCERGLPPIPIAVNVSAVQFRHDDFAEQFASLLEDEEVGMGALQVELTETALMENLDRAIDVLRRLQEMGIKISLDDFGTGYSSLNYLSRLPINKIKVDKSFVQRIEHDSASRAITEAVIALGRTLKLEVIAEGIESESALSYLRSHGCSHAQGYHVCKPLSGEVFEEWYRAREGKACLPGAAVFVS</sequence>
<dbReference type="InterPro" id="IPR043128">
    <property type="entry name" value="Rev_trsase/Diguanyl_cyclase"/>
</dbReference>
<dbReference type="PROSITE" id="PS50112">
    <property type="entry name" value="PAS"/>
    <property type="match status" value="4"/>
</dbReference>
<evidence type="ECO:0000313" key="6">
    <source>
        <dbReference type="Proteomes" id="UP000197535"/>
    </source>
</evidence>
<dbReference type="CDD" id="cd01949">
    <property type="entry name" value="GGDEF"/>
    <property type="match status" value="1"/>
</dbReference>
<evidence type="ECO:0000259" key="3">
    <source>
        <dbReference type="PROSITE" id="PS50883"/>
    </source>
</evidence>
<feature type="domain" description="GGDEF" evidence="4">
    <location>
        <begin position="545"/>
        <end position="678"/>
    </location>
</feature>
<dbReference type="Gene3D" id="2.10.70.100">
    <property type="match status" value="1"/>
</dbReference>
<dbReference type="CDD" id="cd00130">
    <property type="entry name" value="PAS"/>
    <property type="match status" value="4"/>
</dbReference>
<dbReference type="InterPro" id="IPR035965">
    <property type="entry name" value="PAS-like_dom_sf"/>
</dbReference>
<dbReference type="Proteomes" id="UP000197535">
    <property type="component" value="Unassembled WGS sequence"/>
</dbReference>
<dbReference type="InterPro" id="IPR052155">
    <property type="entry name" value="Biofilm_reg_signaling"/>
</dbReference>
<dbReference type="EMBL" id="LSTO01000001">
    <property type="protein sequence ID" value="OWW21348.1"/>
    <property type="molecule type" value="Genomic_DNA"/>
</dbReference>
<feature type="domain" description="EAL" evidence="3">
    <location>
        <begin position="687"/>
        <end position="938"/>
    </location>
</feature>
<dbReference type="SMART" id="SM00267">
    <property type="entry name" value="GGDEF"/>
    <property type="match status" value="1"/>
</dbReference>
<dbReference type="Gene3D" id="3.20.20.450">
    <property type="entry name" value="EAL domain"/>
    <property type="match status" value="1"/>
</dbReference>
<evidence type="ECO:0008006" key="7">
    <source>
        <dbReference type="Google" id="ProtNLM"/>
    </source>
</evidence>
<evidence type="ECO:0000259" key="1">
    <source>
        <dbReference type="PROSITE" id="PS50112"/>
    </source>
</evidence>
<dbReference type="SMART" id="SM00091">
    <property type="entry name" value="PAS"/>
    <property type="match status" value="4"/>
</dbReference>
<dbReference type="InterPro" id="IPR000160">
    <property type="entry name" value="GGDEF_dom"/>
</dbReference>
<feature type="domain" description="PAS" evidence="1">
    <location>
        <begin position="260"/>
        <end position="331"/>
    </location>
</feature>
<dbReference type="InterPro" id="IPR013655">
    <property type="entry name" value="PAS_fold_3"/>
</dbReference>
<dbReference type="Pfam" id="PF00990">
    <property type="entry name" value="GGDEF"/>
    <property type="match status" value="1"/>
</dbReference>
<dbReference type="SMART" id="SM00052">
    <property type="entry name" value="EAL"/>
    <property type="match status" value="1"/>
</dbReference>
<dbReference type="Pfam" id="PF00563">
    <property type="entry name" value="EAL"/>
    <property type="match status" value="1"/>
</dbReference>
<comment type="caution">
    <text evidence="5">The sequence shown here is derived from an EMBL/GenBank/DDBJ whole genome shotgun (WGS) entry which is preliminary data.</text>
</comment>
<dbReference type="PANTHER" id="PTHR44757:SF2">
    <property type="entry name" value="BIOFILM ARCHITECTURE MAINTENANCE PROTEIN MBAA"/>
    <property type="match status" value="1"/>
</dbReference>
<dbReference type="PROSITE" id="PS50887">
    <property type="entry name" value="GGDEF"/>
    <property type="match status" value="1"/>
</dbReference>
<dbReference type="PROSITE" id="PS50113">
    <property type="entry name" value="PAC"/>
    <property type="match status" value="2"/>
</dbReference>
<dbReference type="SUPFAM" id="SSF141868">
    <property type="entry name" value="EAL domain-like"/>
    <property type="match status" value="1"/>
</dbReference>
<dbReference type="SMART" id="SM00086">
    <property type="entry name" value="PAC"/>
    <property type="match status" value="4"/>
</dbReference>
<dbReference type="Gene3D" id="3.30.450.20">
    <property type="entry name" value="PAS domain"/>
    <property type="match status" value="4"/>
</dbReference>
<dbReference type="InterPro" id="IPR029787">
    <property type="entry name" value="Nucleotide_cyclase"/>
</dbReference>
<dbReference type="PANTHER" id="PTHR44757">
    <property type="entry name" value="DIGUANYLATE CYCLASE DGCP"/>
    <property type="match status" value="1"/>
</dbReference>
<feature type="domain" description="PAC" evidence="2">
    <location>
        <begin position="336"/>
        <end position="389"/>
    </location>
</feature>
<keyword evidence="6" id="KW-1185">Reference proteome</keyword>
<dbReference type="PROSITE" id="PS50883">
    <property type="entry name" value="EAL"/>
    <property type="match status" value="1"/>
</dbReference>
<gene>
    <name evidence="5" type="ORF">AYR66_19555</name>
</gene>
<dbReference type="SUPFAM" id="SSF55785">
    <property type="entry name" value="PYP-like sensor domain (PAS domain)"/>
    <property type="match status" value="4"/>
</dbReference>
<reference evidence="5 6" key="1">
    <citation type="submission" date="2016-02" db="EMBL/GenBank/DDBJ databases">
        <authorList>
            <person name="Wen L."/>
            <person name="He K."/>
            <person name="Yang H."/>
        </authorList>
    </citation>
    <scope>NUCLEOTIDE SEQUENCE [LARGE SCALE GENOMIC DNA]</scope>
    <source>
        <strain evidence="5 6">TSA40</strain>
    </source>
</reference>
<organism evidence="5 6">
    <name type="scientific">Noviherbaspirillum denitrificans</name>
    <dbReference type="NCBI Taxonomy" id="1968433"/>
    <lineage>
        <taxon>Bacteria</taxon>
        <taxon>Pseudomonadati</taxon>
        <taxon>Pseudomonadota</taxon>
        <taxon>Betaproteobacteria</taxon>
        <taxon>Burkholderiales</taxon>
        <taxon>Oxalobacteraceae</taxon>
        <taxon>Noviherbaspirillum</taxon>
    </lineage>
</organism>
<evidence type="ECO:0000259" key="2">
    <source>
        <dbReference type="PROSITE" id="PS50113"/>
    </source>
</evidence>
<dbReference type="InterPro" id="IPR035919">
    <property type="entry name" value="EAL_sf"/>
</dbReference>